<organism evidence="9 10">
    <name type="scientific">Alkalihalobacillus trypoxylicola</name>
    <dbReference type="NCBI Taxonomy" id="519424"/>
    <lineage>
        <taxon>Bacteria</taxon>
        <taxon>Bacillati</taxon>
        <taxon>Bacillota</taxon>
        <taxon>Bacilli</taxon>
        <taxon>Bacillales</taxon>
        <taxon>Bacillaceae</taxon>
        <taxon>Alkalihalobacillus</taxon>
    </lineage>
</organism>
<dbReference type="GO" id="GO:0055085">
    <property type="term" value="P:transmembrane transport"/>
    <property type="evidence" value="ECO:0007669"/>
    <property type="project" value="InterPro"/>
</dbReference>
<dbReference type="Pfam" id="PF00528">
    <property type="entry name" value="BPD_transp_1"/>
    <property type="match status" value="1"/>
</dbReference>
<feature type="transmembrane region" description="Helical" evidence="7">
    <location>
        <begin position="182"/>
        <end position="205"/>
    </location>
</feature>
<feature type="transmembrane region" description="Helical" evidence="7">
    <location>
        <begin position="241"/>
        <end position="261"/>
    </location>
</feature>
<dbReference type="InterPro" id="IPR035906">
    <property type="entry name" value="MetI-like_sf"/>
</dbReference>
<keyword evidence="3" id="KW-1003">Cell membrane</keyword>
<evidence type="ECO:0000256" key="2">
    <source>
        <dbReference type="ARBA" id="ARBA00022448"/>
    </source>
</evidence>
<evidence type="ECO:0000256" key="3">
    <source>
        <dbReference type="ARBA" id="ARBA00022475"/>
    </source>
</evidence>
<keyword evidence="6 7" id="KW-0472">Membrane</keyword>
<dbReference type="RefSeq" id="WP_061949291.1">
    <property type="nucleotide sequence ID" value="NZ_LTAO01000023.1"/>
</dbReference>
<feature type="transmembrane region" description="Helical" evidence="7">
    <location>
        <begin position="105"/>
        <end position="126"/>
    </location>
</feature>
<comment type="subcellular location">
    <subcellularLocation>
        <location evidence="1 7">Cell membrane</location>
        <topology evidence="1 7">Multi-pass membrane protein</topology>
    </subcellularLocation>
</comment>
<dbReference type="Proteomes" id="UP000075806">
    <property type="component" value="Unassembled WGS sequence"/>
</dbReference>
<gene>
    <name evidence="9" type="ORF">AZF04_08210</name>
</gene>
<dbReference type="Gene3D" id="1.10.3720.10">
    <property type="entry name" value="MetI-like"/>
    <property type="match status" value="1"/>
</dbReference>
<evidence type="ECO:0000256" key="6">
    <source>
        <dbReference type="ARBA" id="ARBA00023136"/>
    </source>
</evidence>
<sequence>MITTKSARLMIHIFLIAFGIIWIYPFIWMVFSSLKTNREFLTSGTTLLPEVPQWENFYRAWETANFSGYFVNTVIFTIATVIIVIVLSALTGYVLGRIDFPGRKVILIIVVAIMFIPKGYTIIPLFKIVSFLGLQDSILGMIVAESSGAHVLFILMFASFFANIPKELEEAAEIDGAGFLTVFWKVMLPLSMPIVATTAIMQFIWTWSSFLIPLVLSISRPEIRTLAVGMQSFVGTYATDFAGMAAGATISLLPVMFIFIIMQRYFIEGIAGAVKN</sequence>
<dbReference type="STRING" id="519424.AZF04_08210"/>
<comment type="caution">
    <text evidence="9">The sequence shown here is derived from an EMBL/GenBank/DDBJ whole genome shotgun (WGS) entry which is preliminary data.</text>
</comment>
<reference evidence="9" key="1">
    <citation type="submission" date="2016-02" db="EMBL/GenBank/DDBJ databases">
        <title>Genome sequence of Bacillus trypoxylicola KCTC 13244(T).</title>
        <authorList>
            <person name="Jeong H."/>
            <person name="Park S.-H."/>
            <person name="Choi S.-K."/>
        </authorList>
    </citation>
    <scope>NUCLEOTIDE SEQUENCE [LARGE SCALE GENOMIC DNA]</scope>
    <source>
        <strain evidence="9">KCTC 13244</strain>
    </source>
</reference>
<dbReference type="EMBL" id="LTAO01000023">
    <property type="protein sequence ID" value="KYG29494.1"/>
    <property type="molecule type" value="Genomic_DNA"/>
</dbReference>
<dbReference type="PROSITE" id="PS50928">
    <property type="entry name" value="ABC_TM1"/>
    <property type="match status" value="1"/>
</dbReference>
<accession>A0A162DFU5</accession>
<evidence type="ECO:0000259" key="8">
    <source>
        <dbReference type="PROSITE" id="PS50928"/>
    </source>
</evidence>
<name>A0A162DFU5_9BACI</name>
<dbReference type="SUPFAM" id="SSF161098">
    <property type="entry name" value="MetI-like"/>
    <property type="match status" value="1"/>
</dbReference>
<evidence type="ECO:0000256" key="7">
    <source>
        <dbReference type="RuleBase" id="RU363032"/>
    </source>
</evidence>
<feature type="domain" description="ABC transmembrane type-1" evidence="8">
    <location>
        <begin position="70"/>
        <end position="262"/>
    </location>
</feature>
<keyword evidence="4 7" id="KW-0812">Transmembrane</keyword>
<keyword evidence="5 7" id="KW-1133">Transmembrane helix</keyword>
<comment type="similarity">
    <text evidence="7">Belongs to the binding-protein-dependent transport system permease family.</text>
</comment>
<dbReference type="GO" id="GO:0005886">
    <property type="term" value="C:plasma membrane"/>
    <property type="evidence" value="ECO:0007669"/>
    <property type="project" value="UniProtKB-SubCell"/>
</dbReference>
<evidence type="ECO:0000256" key="1">
    <source>
        <dbReference type="ARBA" id="ARBA00004651"/>
    </source>
</evidence>
<keyword evidence="2 7" id="KW-0813">Transport</keyword>
<feature type="transmembrane region" description="Helical" evidence="7">
    <location>
        <begin position="138"/>
        <end position="161"/>
    </location>
</feature>
<evidence type="ECO:0000256" key="5">
    <source>
        <dbReference type="ARBA" id="ARBA00022989"/>
    </source>
</evidence>
<protein>
    <submittedName>
        <fullName evidence="9">Sugar permease</fullName>
    </submittedName>
</protein>
<dbReference type="AlphaFoldDB" id="A0A162DFU5"/>
<proteinExistence type="inferred from homology"/>
<dbReference type="PANTHER" id="PTHR43744:SF8">
    <property type="entry name" value="SN-GLYCEROL-3-PHOSPHATE TRANSPORT SYSTEM PERMEASE PROTEIN UGPE"/>
    <property type="match status" value="1"/>
</dbReference>
<feature type="transmembrane region" description="Helical" evidence="7">
    <location>
        <begin position="9"/>
        <end position="31"/>
    </location>
</feature>
<dbReference type="CDD" id="cd06261">
    <property type="entry name" value="TM_PBP2"/>
    <property type="match status" value="1"/>
</dbReference>
<evidence type="ECO:0000313" key="9">
    <source>
        <dbReference type="EMBL" id="KYG29494.1"/>
    </source>
</evidence>
<dbReference type="PANTHER" id="PTHR43744">
    <property type="entry name" value="ABC TRANSPORTER PERMEASE PROTEIN MG189-RELATED-RELATED"/>
    <property type="match status" value="1"/>
</dbReference>
<dbReference type="InterPro" id="IPR000515">
    <property type="entry name" value="MetI-like"/>
</dbReference>
<keyword evidence="10" id="KW-1185">Reference proteome</keyword>
<evidence type="ECO:0000313" key="10">
    <source>
        <dbReference type="Proteomes" id="UP000075806"/>
    </source>
</evidence>
<evidence type="ECO:0000256" key="4">
    <source>
        <dbReference type="ARBA" id="ARBA00022692"/>
    </source>
</evidence>
<dbReference type="OrthoDB" id="187395at2"/>
<feature type="transmembrane region" description="Helical" evidence="7">
    <location>
        <begin position="69"/>
        <end position="93"/>
    </location>
</feature>